<evidence type="ECO:0000313" key="7">
    <source>
        <dbReference type="Proteomes" id="UP000515129"/>
    </source>
</evidence>
<proteinExistence type="predicted"/>
<dbReference type="OrthoDB" id="6105938at2759"/>
<dbReference type="Proteomes" id="UP000515129">
    <property type="component" value="Chromosome 29"/>
</dbReference>
<keyword evidence="1 3" id="KW-0863">Zinc-finger</keyword>
<evidence type="ECO:0000256" key="4">
    <source>
        <dbReference type="SAM" id="Coils"/>
    </source>
</evidence>
<keyword evidence="2" id="KW-0862">Zinc</keyword>
<dbReference type="PRINTS" id="PR01407">
    <property type="entry name" value="BUTYPHLNCDUF"/>
</dbReference>
<dbReference type="PANTHER" id="PTHR24103">
    <property type="entry name" value="E3 UBIQUITIN-PROTEIN LIGASE TRIM"/>
    <property type="match status" value="1"/>
</dbReference>
<feature type="domain" description="B30.2/SPRY" evidence="6">
    <location>
        <begin position="309"/>
        <end position="501"/>
    </location>
</feature>
<feature type="domain" description="B box-type" evidence="5">
    <location>
        <begin position="121"/>
        <end position="162"/>
    </location>
</feature>
<dbReference type="InterPro" id="IPR058030">
    <property type="entry name" value="TRIM8/14/16/25/29/45/65_CC"/>
</dbReference>
<evidence type="ECO:0000256" key="2">
    <source>
        <dbReference type="ARBA" id="ARBA00022833"/>
    </source>
</evidence>
<reference evidence="8" key="1">
    <citation type="submission" date="2025-08" db="UniProtKB">
        <authorList>
            <consortium name="RefSeq"/>
        </authorList>
    </citation>
    <scope>IDENTIFICATION</scope>
    <source>
        <strain evidence="8">Wakin</strain>
        <tissue evidence="8">Muscle</tissue>
    </source>
</reference>
<dbReference type="GeneID" id="113048646"/>
<dbReference type="RefSeq" id="XP_026066292.1">
    <property type="nucleotide sequence ID" value="XM_026210507.1"/>
</dbReference>
<dbReference type="Gene3D" id="1.10.10.10">
    <property type="entry name" value="Winged helix-like DNA-binding domain superfamily/Winged helix DNA-binding domain"/>
    <property type="match status" value="1"/>
</dbReference>
<keyword evidence="1 3" id="KW-0479">Metal-binding</keyword>
<evidence type="ECO:0000256" key="1">
    <source>
        <dbReference type="ARBA" id="ARBA00022771"/>
    </source>
</evidence>
<protein>
    <submittedName>
        <fullName evidence="8">E3 ubiquitin-protein ligase TRIM39-like</fullName>
    </submittedName>
</protein>
<evidence type="ECO:0000313" key="8">
    <source>
        <dbReference type="RefSeq" id="XP_026066292.1"/>
    </source>
</evidence>
<keyword evidence="4" id="KW-0175">Coiled coil</keyword>
<name>A0A6P6K591_CARAU</name>
<dbReference type="Pfam" id="PF25787">
    <property type="entry name" value="HTH_SB"/>
    <property type="match status" value="1"/>
</dbReference>
<dbReference type="GO" id="GO:0008270">
    <property type="term" value="F:zinc ion binding"/>
    <property type="evidence" value="ECO:0007669"/>
    <property type="project" value="UniProtKB-KW"/>
</dbReference>
<dbReference type="SUPFAM" id="SSF49899">
    <property type="entry name" value="Concanavalin A-like lectins/glucanases"/>
    <property type="match status" value="1"/>
</dbReference>
<dbReference type="KEGG" id="caua:113048646"/>
<dbReference type="InterPro" id="IPR003877">
    <property type="entry name" value="SPRY_dom"/>
</dbReference>
<evidence type="ECO:0000256" key="3">
    <source>
        <dbReference type="PROSITE-ProRule" id="PRU00024"/>
    </source>
</evidence>
<gene>
    <name evidence="8" type="primary">LOC113048646</name>
</gene>
<keyword evidence="7" id="KW-1185">Reference proteome</keyword>
<evidence type="ECO:0000259" key="5">
    <source>
        <dbReference type="PROSITE" id="PS50119"/>
    </source>
</evidence>
<dbReference type="InterPro" id="IPR036388">
    <property type="entry name" value="WH-like_DNA-bd_sf"/>
</dbReference>
<dbReference type="Gene3D" id="2.60.120.920">
    <property type="match status" value="1"/>
</dbReference>
<dbReference type="Gene3D" id="3.30.160.60">
    <property type="entry name" value="Classic Zinc Finger"/>
    <property type="match status" value="1"/>
</dbReference>
<sequence>MGKTKELSNDVIDKTEDLHKAGMGYKTISKKLGEKDTTVGAIIWKWKKYKTTINQPRSGALCKISPHGVKMIMRKYWELSGSQICPVCRTDFCMDRPPCNRALKDLCEIFLQERNKTKSAEAEFFCTVHGEKLQLFCMEDEHLVCSVCVNSDIHVKHTCRPVDEAAVALKEVLKTSLKSLQEKHKLLKSEKFICNQQVKHITNQAEQTETHIKKQFEQLHQFLRDEEAARITALREEEEQKRKLLQEQMMQINTELSSLVERMKITEEEIDSNNISFLQKYKGPPESTQCTGPFPEKLPEVLIDVAKHLGNLKFRVWQKMKAATQYIPVILDPNTAHPCLYLSDDLSDVWFGQWSRLALGYTDKCKGYSSVLGSEGFSSGTHYWDVEVGDNTTWVLGVISESAIQTRDNLPGPGLWRLGFHNGRYGQGISGEILTPLAVKQKVQRIRVQLDWDGGRVSFFNPLTDTHLHTFKHTFSERVFPYFCNVCPSQALRILPVEMAPAGLEVQRLSALTSKTESK</sequence>
<dbReference type="SMART" id="SM00589">
    <property type="entry name" value="PRY"/>
    <property type="match status" value="1"/>
</dbReference>
<dbReference type="InterPro" id="IPR013320">
    <property type="entry name" value="ConA-like_dom_sf"/>
</dbReference>
<dbReference type="Pfam" id="PF00643">
    <property type="entry name" value="zf-B_box"/>
    <property type="match status" value="1"/>
</dbReference>
<dbReference type="InterPro" id="IPR050143">
    <property type="entry name" value="TRIM/RBCC"/>
</dbReference>
<dbReference type="AlphaFoldDB" id="A0A6P6K591"/>
<dbReference type="SMART" id="SM00449">
    <property type="entry name" value="SPRY"/>
    <property type="match status" value="1"/>
</dbReference>
<accession>A0A6P6K591</accession>
<dbReference type="Pfam" id="PF00622">
    <property type="entry name" value="SPRY"/>
    <property type="match status" value="1"/>
</dbReference>
<dbReference type="InterPro" id="IPR000315">
    <property type="entry name" value="Znf_B-box"/>
</dbReference>
<dbReference type="Pfam" id="PF25600">
    <property type="entry name" value="TRIM_CC"/>
    <property type="match status" value="1"/>
</dbReference>
<dbReference type="InterPro" id="IPR043136">
    <property type="entry name" value="B30.2/SPRY_sf"/>
</dbReference>
<organism evidence="7 8">
    <name type="scientific">Carassius auratus</name>
    <name type="common">Goldfish</name>
    <dbReference type="NCBI Taxonomy" id="7957"/>
    <lineage>
        <taxon>Eukaryota</taxon>
        <taxon>Metazoa</taxon>
        <taxon>Chordata</taxon>
        <taxon>Craniata</taxon>
        <taxon>Vertebrata</taxon>
        <taxon>Euteleostomi</taxon>
        <taxon>Actinopterygii</taxon>
        <taxon>Neopterygii</taxon>
        <taxon>Teleostei</taxon>
        <taxon>Ostariophysi</taxon>
        <taxon>Cypriniformes</taxon>
        <taxon>Cyprinidae</taxon>
        <taxon>Cyprininae</taxon>
        <taxon>Carassius</taxon>
    </lineage>
</organism>
<dbReference type="CDD" id="cd12893">
    <property type="entry name" value="SPRY_PRY_TRIM35"/>
    <property type="match status" value="1"/>
</dbReference>
<dbReference type="PROSITE" id="PS50119">
    <property type="entry name" value="ZF_BBOX"/>
    <property type="match status" value="1"/>
</dbReference>
<dbReference type="InterPro" id="IPR006574">
    <property type="entry name" value="PRY"/>
</dbReference>
<evidence type="ECO:0000259" key="6">
    <source>
        <dbReference type="PROSITE" id="PS50188"/>
    </source>
</evidence>
<dbReference type="Pfam" id="PF13765">
    <property type="entry name" value="PRY"/>
    <property type="match status" value="1"/>
</dbReference>
<dbReference type="InterPro" id="IPR003879">
    <property type="entry name" value="Butyrophylin_SPRY"/>
</dbReference>
<feature type="coiled-coil region" evidence="4">
    <location>
        <begin position="228"/>
        <end position="269"/>
    </location>
</feature>
<dbReference type="SUPFAM" id="SSF57845">
    <property type="entry name" value="B-box zinc-binding domain"/>
    <property type="match status" value="1"/>
</dbReference>
<dbReference type="InterPro" id="IPR001870">
    <property type="entry name" value="B30.2/SPRY"/>
</dbReference>
<dbReference type="InterPro" id="IPR057667">
    <property type="entry name" value="HTH_SB"/>
</dbReference>
<dbReference type="PROSITE" id="PS50188">
    <property type="entry name" value="B302_SPRY"/>
    <property type="match status" value="1"/>
</dbReference>